<keyword evidence="2" id="KW-1185">Reference proteome</keyword>
<evidence type="ECO:0000313" key="2">
    <source>
        <dbReference type="Proteomes" id="UP000029453"/>
    </source>
</evidence>
<name>M9M8D9_PAEPP</name>
<accession>M9M8D9</accession>
<comment type="caution">
    <text evidence="1">The sequence shown here is derived from an EMBL/GenBank/DDBJ whole genome shotgun (WGS) entry which is preliminary data.</text>
</comment>
<dbReference type="EMBL" id="BALG01000365">
    <property type="protein sequence ID" value="GAC44183.1"/>
    <property type="molecule type" value="Genomic_DNA"/>
</dbReference>
<proteinExistence type="predicted"/>
<dbReference type="AlphaFoldDB" id="M9M8D9"/>
<dbReference type="Proteomes" id="UP000029453">
    <property type="component" value="Unassembled WGS sequence"/>
</dbReference>
<reference evidence="1 2" key="1">
    <citation type="submission" date="2012-10" db="EMBL/GenBank/DDBJ databases">
        <title>Draft Genome Sequence of Paenibacillus popilliae ATCC 14706T.</title>
        <authorList>
            <person name="Iiyama K."/>
            <person name="Mori K."/>
            <person name="Mon H."/>
            <person name="Chieda Y."/>
            <person name="Lee J.M."/>
            <person name="Kusakabe T."/>
            <person name="Tashiro K."/>
            <person name="Asano S."/>
            <person name="Yasunaga-Aoki C."/>
            <person name="Shimizu S."/>
        </authorList>
    </citation>
    <scope>NUCLEOTIDE SEQUENCE [LARGE SCALE GENOMIC DNA]</scope>
    <source>
        <strain evidence="1 2">ATCC 14706</strain>
    </source>
</reference>
<protein>
    <submittedName>
        <fullName evidence="1">Uncharacterized protein</fullName>
    </submittedName>
</protein>
<evidence type="ECO:0000313" key="1">
    <source>
        <dbReference type="EMBL" id="GAC44183.1"/>
    </source>
</evidence>
<gene>
    <name evidence="1" type="ORF">PPOP_3586</name>
</gene>
<organism evidence="1 2">
    <name type="scientific">Paenibacillus popilliae ATCC 14706</name>
    <dbReference type="NCBI Taxonomy" id="1212764"/>
    <lineage>
        <taxon>Bacteria</taxon>
        <taxon>Bacillati</taxon>
        <taxon>Bacillota</taxon>
        <taxon>Bacilli</taxon>
        <taxon>Bacillales</taxon>
        <taxon>Paenibacillaceae</taxon>
        <taxon>Paenibacillus</taxon>
    </lineage>
</organism>
<sequence>MITTAGTVREYIFDDMYAYACNVVDGKFQDDLSRKVKKAKNSPNDIGANLSIATDLTAATLLMMDKDTQQRFVYQMYWLPRENFEKRVQKMTSGYSRAF</sequence>